<organism evidence="5 6">
    <name type="scientific">Deinococcus irradiatisoli</name>
    <dbReference type="NCBI Taxonomy" id="2202254"/>
    <lineage>
        <taxon>Bacteria</taxon>
        <taxon>Thermotogati</taxon>
        <taxon>Deinococcota</taxon>
        <taxon>Deinococci</taxon>
        <taxon>Deinococcales</taxon>
        <taxon>Deinococcaceae</taxon>
        <taxon>Deinococcus</taxon>
    </lineage>
</organism>
<dbReference type="SUPFAM" id="SSF141868">
    <property type="entry name" value="EAL domain-like"/>
    <property type="match status" value="1"/>
</dbReference>
<dbReference type="NCBIfam" id="TIGR00254">
    <property type="entry name" value="GGDEF"/>
    <property type="match status" value="1"/>
</dbReference>
<evidence type="ECO:0000313" key="6">
    <source>
        <dbReference type="Proteomes" id="UP000245368"/>
    </source>
</evidence>
<dbReference type="SUPFAM" id="SSF55781">
    <property type="entry name" value="GAF domain-like"/>
    <property type="match status" value="1"/>
</dbReference>
<feature type="transmembrane region" description="Helical" evidence="1">
    <location>
        <begin position="109"/>
        <end position="131"/>
    </location>
</feature>
<dbReference type="InterPro" id="IPR005330">
    <property type="entry name" value="MHYT_dom"/>
</dbReference>
<dbReference type="AlphaFoldDB" id="A0A2Z3JRJ3"/>
<feature type="transmembrane region" description="Helical" evidence="1">
    <location>
        <begin position="43"/>
        <end position="68"/>
    </location>
</feature>
<reference evidence="5 6" key="1">
    <citation type="submission" date="2018-05" db="EMBL/GenBank/DDBJ databases">
        <title>Complete Genome Sequence of Deinococcus sp. strain 17bor-2.</title>
        <authorList>
            <person name="Srinivasan S."/>
        </authorList>
    </citation>
    <scope>NUCLEOTIDE SEQUENCE [LARGE SCALE GENOMIC DNA]</scope>
    <source>
        <strain evidence="5 6">17bor-2</strain>
    </source>
</reference>
<dbReference type="PANTHER" id="PTHR44757">
    <property type="entry name" value="DIGUANYLATE CYCLASE DGCP"/>
    <property type="match status" value="1"/>
</dbReference>
<proteinExistence type="predicted"/>
<feature type="transmembrane region" description="Helical" evidence="1">
    <location>
        <begin position="214"/>
        <end position="240"/>
    </location>
</feature>
<dbReference type="SMART" id="SM00065">
    <property type="entry name" value="GAF"/>
    <property type="match status" value="1"/>
</dbReference>
<dbReference type="KEGG" id="dez:DKM44_12630"/>
<dbReference type="CDD" id="cd01948">
    <property type="entry name" value="EAL"/>
    <property type="match status" value="1"/>
</dbReference>
<dbReference type="FunFam" id="3.20.20.450:FF:000001">
    <property type="entry name" value="Cyclic di-GMP phosphodiesterase yahA"/>
    <property type="match status" value="1"/>
</dbReference>
<dbReference type="Pfam" id="PF00563">
    <property type="entry name" value="EAL"/>
    <property type="match status" value="1"/>
</dbReference>
<dbReference type="InterPro" id="IPR029016">
    <property type="entry name" value="GAF-like_dom_sf"/>
</dbReference>
<dbReference type="PROSITE" id="PS50887">
    <property type="entry name" value="GGDEF"/>
    <property type="match status" value="1"/>
</dbReference>
<dbReference type="PROSITE" id="PS50924">
    <property type="entry name" value="MHYT"/>
    <property type="match status" value="1"/>
</dbReference>
<dbReference type="OrthoDB" id="9759607at2"/>
<feature type="domain" description="GGDEF" evidence="3">
    <location>
        <begin position="484"/>
        <end position="617"/>
    </location>
</feature>
<dbReference type="Gene3D" id="3.20.20.450">
    <property type="entry name" value="EAL domain"/>
    <property type="match status" value="1"/>
</dbReference>
<evidence type="ECO:0000259" key="3">
    <source>
        <dbReference type="PROSITE" id="PS50887"/>
    </source>
</evidence>
<dbReference type="Gene3D" id="3.30.70.270">
    <property type="match status" value="1"/>
</dbReference>
<keyword evidence="1" id="KW-0812">Transmembrane</keyword>
<dbReference type="Gene3D" id="3.30.450.40">
    <property type="match status" value="1"/>
</dbReference>
<feature type="transmembrane region" description="Helical" evidence="1">
    <location>
        <begin position="175"/>
        <end position="194"/>
    </location>
</feature>
<feature type="domain" description="MHYT" evidence="4">
    <location>
        <begin position="8"/>
        <end position="202"/>
    </location>
</feature>
<dbReference type="InterPro" id="IPR052155">
    <property type="entry name" value="Biofilm_reg_signaling"/>
</dbReference>
<evidence type="ECO:0000259" key="2">
    <source>
        <dbReference type="PROSITE" id="PS50883"/>
    </source>
</evidence>
<dbReference type="Pfam" id="PF13185">
    <property type="entry name" value="GAF_2"/>
    <property type="match status" value="1"/>
</dbReference>
<evidence type="ECO:0000256" key="1">
    <source>
        <dbReference type="PROSITE-ProRule" id="PRU00244"/>
    </source>
</evidence>
<evidence type="ECO:0000313" key="5">
    <source>
        <dbReference type="EMBL" id="AWN23968.1"/>
    </source>
</evidence>
<accession>A0A2Z3JRJ3</accession>
<keyword evidence="1" id="KW-1133">Transmembrane helix</keyword>
<dbReference type="CDD" id="cd01949">
    <property type="entry name" value="GGDEF"/>
    <property type="match status" value="1"/>
</dbReference>
<dbReference type="PROSITE" id="PS50883">
    <property type="entry name" value="EAL"/>
    <property type="match status" value="1"/>
</dbReference>
<dbReference type="SMART" id="SM00052">
    <property type="entry name" value="EAL"/>
    <property type="match status" value="1"/>
</dbReference>
<dbReference type="InterPro" id="IPR035919">
    <property type="entry name" value="EAL_sf"/>
</dbReference>
<name>A0A2Z3JRJ3_9DEIO</name>
<dbReference type="InterPro" id="IPR003018">
    <property type="entry name" value="GAF"/>
</dbReference>
<dbReference type="InterPro" id="IPR001633">
    <property type="entry name" value="EAL_dom"/>
</dbReference>
<feature type="transmembrane region" description="Helical" evidence="1">
    <location>
        <begin position="12"/>
        <end position="31"/>
    </location>
</feature>
<dbReference type="InterPro" id="IPR000160">
    <property type="entry name" value="GGDEF_dom"/>
</dbReference>
<evidence type="ECO:0008006" key="7">
    <source>
        <dbReference type="Google" id="ProtNLM"/>
    </source>
</evidence>
<dbReference type="FunFam" id="3.30.70.270:FF:000001">
    <property type="entry name" value="Diguanylate cyclase domain protein"/>
    <property type="match status" value="1"/>
</dbReference>
<dbReference type="Proteomes" id="UP000245368">
    <property type="component" value="Chromosome"/>
</dbReference>
<feature type="domain" description="EAL" evidence="2">
    <location>
        <begin position="626"/>
        <end position="878"/>
    </location>
</feature>
<dbReference type="PANTHER" id="PTHR44757:SF2">
    <property type="entry name" value="BIOFILM ARCHITECTURE MAINTENANCE PROTEIN MBAA"/>
    <property type="match status" value="1"/>
</dbReference>
<dbReference type="Pfam" id="PF00990">
    <property type="entry name" value="GGDEF"/>
    <property type="match status" value="1"/>
</dbReference>
<keyword evidence="6" id="KW-1185">Reference proteome</keyword>
<gene>
    <name evidence="5" type="ORF">DKM44_12630</name>
</gene>
<dbReference type="SUPFAM" id="SSF55073">
    <property type="entry name" value="Nucleotide cyclase"/>
    <property type="match status" value="1"/>
</dbReference>
<keyword evidence="1" id="KW-0472">Membrane</keyword>
<dbReference type="InterPro" id="IPR043128">
    <property type="entry name" value="Rev_trsase/Diguanyl_cyclase"/>
</dbReference>
<feature type="transmembrane region" description="Helical" evidence="1">
    <location>
        <begin position="143"/>
        <end position="163"/>
    </location>
</feature>
<dbReference type="Pfam" id="PF03707">
    <property type="entry name" value="MHYT"/>
    <property type="match status" value="3"/>
</dbReference>
<dbReference type="EMBL" id="CP029494">
    <property type="protein sequence ID" value="AWN23968.1"/>
    <property type="molecule type" value="Genomic_DNA"/>
</dbReference>
<evidence type="ECO:0000259" key="4">
    <source>
        <dbReference type="PROSITE" id="PS50924"/>
    </source>
</evidence>
<feature type="transmembrane region" description="Helical" evidence="1">
    <location>
        <begin position="74"/>
        <end position="97"/>
    </location>
</feature>
<dbReference type="InterPro" id="IPR029787">
    <property type="entry name" value="Nucleotide_cyclase"/>
</dbReference>
<dbReference type="SMART" id="SM00267">
    <property type="entry name" value="GGDEF"/>
    <property type="match status" value="1"/>
</dbReference>
<sequence length="886" mass="95937">MHSMNGHYNPSLVALSYAIALLASYAALSLAGRVAASSGRERAAWLVGGAVAMGLGIWSMHFVGMLAFSLSTPVAYDLSTVLASLLVAVLASGIALFTAGRSQLHLPRLLLGGLTMGLGVAAMHYTGMAAMRIDGSMGYDLPLVALSVLVAVTASIAALWLAFRLRDGSAPGALRLRLLAALVMGGAVVGMHYTGQAATQFFTHAMPSSPAHGVSATGLAVQVAAGTLFVLLLALLAALADERANAQARRLEERTRQSLALEARVAERTAELEAERHHLERLAEQRRRLLEVARAILPSRSPDEIISTVLGAIRELLDIDVAAFWRFEPHTRQLHPFNVGGIGRAHPGDSAKGWSIPADQGITGDALRSGKAELVNQAHLDPRSVYPDDVRVETEHLISVPLVTKSRTLGVFNFGRLKNPPFTEDEFELVQLFMSHAAAAVEQRELADRLAHQATHDTLINLPNRALFEDRLEQAIRGAGRHGGSVALLVMDLDGFKRVNDSLGHQAGDALLRQVAHRLRGRLRVGDTFSRMGGDEFTVVLPDLRDPSDAVRVGRELLRALEAAFWVDDRELFVTCSVGVALYPDDGHDAATLQRHADVAMYRAKADGRNALRCFAPEMNETARERLELEGWLRRALELGEFELHYQPQVTRSGTPVAVEALVRWRHPSLGLVPPAKFIPAAEESGLIVAIGEWVLAEACRQAAAWYRLGQPIRVAVNVSALQFSRPDFFQTVEQALSGAGLDPSLLEVELTESLVMHDPGESARQMEQLRALGVRVAVDDFGTGYSSLSYLHRLPIDVLKIDRSFVAELEAPRGTQALVQAIVALARALDLMVVAEGVETDAQLAFLNELGCDLVQGYLFARPMPTREVSAFLTMHGTSSTEISL</sequence>
<protein>
    <recommendedName>
        <fullName evidence="7">Bifunctional diguanylate cyclase/phosphodiesterase</fullName>
    </recommendedName>
</protein>
<dbReference type="GO" id="GO:0016020">
    <property type="term" value="C:membrane"/>
    <property type="evidence" value="ECO:0007669"/>
    <property type="project" value="UniProtKB-UniRule"/>
</dbReference>